<name>A0A0R1E6E1_DROYA</name>
<proteinExistence type="predicted"/>
<feature type="compositionally biased region" description="Low complexity" evidence="1">
    <location>
        <begin position="86"/>
        <end position="98"/>
    </location>
</feature>
<dbReference type="OrthoDB" id="7860203at2759"/>
<dbReference type="AlphaFoldDB" id="A0A0R1E6E1"/>
<feature type="compositionally biased region" description="Polar residues" evidence="1">
    <location>
        <begin position="144"/>
        <end position="153"/>
    </location>
</feature>
<organism evidence="2 3">
    <name type="scientific">Drosophila yakuba</name>
    <name type="common">Fruit fly</name>
    <dbReference type="NCBI Taxonomy" id="7245"/>
    <lineage>
        <taxon>Eukaryota</taxon>
        <taxon>Metazoa</taxon>
        <taxon>Ecdysozoa</taxon>
        <taxon>Arthropoda</taxon>
        <taxon>Hexapoda</taxon>
        <taxon>Insecta</taxon>
        <taxon>Pterygota</taxon>
        <taxon>Neoptera</taxon>
        <taxon>Endopterygota</taxon>
        <taxon>Diptera</taxon>
        <taxon>Brachycera</taxon>
        <taxon>Muscomorpha</taxon>
        <taxon>Ephydroidea</taxon>
        <taxon>Drosophilidae</taxon>
        <taxon>Drosophila</taxon>
        <taxon>Sophophora</taxon>
    </lineage>
</organism>
<reference evidence="2 3" key="2">
    <citation type="journal article" date="2007" name="PLoS Biol.">
        <title>Principles of genome evolution in the Drosophila melanogaster species group.</title>
        <authorList>
            <person name="Ranz J.M."/>
            <person name="Maurin D."/>
            <person name="Chan Y.S."/>
            <person name="von Grotthuss M."/>
            <person name="Hillier L.W."/>
            <person name="Roote J."/>
            <person name="Ashburner M."/>
            <person name="Bergman C.M."/>
        </authorList>
    </citation>
    <scope>NUCLEOTIDE SEQUENCE [LARGE SCALE GENOMIC DNA]</scope>
    <source>
        <strain evidence="3">Tai18E2 / Tucson 14021-0261.01</strain>
    </source>
</reference>
<dbReference type="Proteomes" id="UP000002282">
    <property type="component" value="Chromosome 3R"/>
</dbReference>
<evidence type="ECO:0000313" key="2">
    <source>
        <dbReference type="EMBL" id="KRK03252.1"/>
    </source>
</evidence>
<feature type="region of interest" description="Disordered" evidence="1">
    <location>
        <begin position="86"/>
        <end position="113"/>
    </location>
</feature>
<evidence type="ECO:0000313" key="3">
    <source>
        <dbReference type="Proteomes" id="UP000002282"/>
    </source>
</evidence>
<gene>
    <name evidence="2" type="primary">Dyak\GE28433</name>
    <name evidence="2" type="synonym">GE28433</name>
    <name evidence="2" type="ORF">Dyak_GE28433</name>
</gene>
<feature type="compositionally biased region" description="Low complexity" evidence="1">
    <location>
        <begin position="154"/>
        <end position="166"/>
    </location>
</feature>
<feature type="region of interest" description="Disordered" evidence="1">
    <location>
        <begin position="336"/>
        <end position="376"/>
    </location>
</feature>
<feature type="region of interest" description="Disordered" evidence="1">
    <location>
        <begin position="294"/>
        <end position="322"/>
    </location>
</feature>
<reference evidence="2 3" key="1">
    <citation type="journal article" date="2007" name="Nature">
        <title>Evolution of genes and genomes on the Drosophila phylogeny.</title>
        <authorList>
            <consortium name="Drosophila 12 Genomes Consortium"/>
            <person name="Clark A.G."/>
            <person name="Eisen M.B."/>
            <person name="Smith D.R."/>
            <person name="Bergman C.M."/>
            <person name="Oliver B."/>
            <person name="Markow T.A."/>
            <person name="Kaufman T.C."/>
            <person name="Kellis M."/>
            <person name="Gelbart W."/>
            <person name="Iyer V.N."/>
            <person name="Pollard D.A."/>
            <person name="Sackton T.B."/>
            <person name="Larracuente A.M."/>
            <person name="Singh N.D."/>
            <person name="Abad J.P."/>
            <person name="Abt D.N."/>
            <person name="Adryan B."/>
            <person name="Aguade M."/>
            <person name="Akashi H."/>
            <person name="Anderson W.W."/>
            <person name="Aquadro C.F."/>
            <person name="Ardell D.H."/>
            <person name="Arguello R."/>
            <person name="Artieri C.G."/>
            <person name="Barbash D.A."/>
            <person name="Barker D."/>
            <person name="Barsanti P."/>
            <person name="Batterham P."/>
            <person name="Batzoglou S."/>
            <person name="Begun D."/>
            <person name="Bhutkar A."/>
            <person name="Blanco E."/>
            <person name="Bosak S.A."/>
            <person name="Bradley R.K."/>
            <person name="Brand A.D."/>
            <person name="Brent M.R."/>
            <person name="Brooks A.N."/>
            <person name="Brown R.H."/>
            <person name="Butlin R.K."/>
            <person name="Caggese C."/>
            <person name="Calvi B.R."/>
            <person name="Bernardo de Carvalho A."/>
            <person name="Caspi A."/>
            <person name="Castrezana S."/>
            <person name="Celniker S.E."/>
            <person name="Chang J.L."/>
            <person name="Chapple C."/>
            <person name="Chatterji S."/>
            <person name="Chinwalla A."/>
            <person name="Civetta A."/>
            <person name="Clifton S.W."/>
            <person name="Comeron J.M."/>
            <person name="Costello J.C."/>
            <person name="Coyne J.A."/>
            <person name="Daub J."/>
            <person name="David R.G."/>
            <person name="Delcher A.L."/>
            <person name="Delehaunty K."/>
            <person name="Do C.B."/>
            <person name="Ebling H."/>
            <person name="Edwards K."/>
            <person name="Eickbush T."/>
            <person name="Evans J.D."/>
            <person name="Filipski A."/>
            <person name="Findeiss S."/>
            <person name="Freyhult E."/>
            <person name="Fulton L."/>
            <person name="Fulton R."/>
            <person name="Garcia A.C."/>
            <person name="Gardiner A."/>
            <person name="Garfield D.A."/>
            <person name="Garvin B.E."/>
            <person name="Gibson G."/>
            <person name="Gilbert D."/>
            <person name="Gnerre S."/>
            <person name="Godfrey J."/>
            <person name="Good R."/>
            <person name="Gotea V."/>
            <person name="Gravely B."/>
            <person name="Greenberg A.J."/>
            <person name="Griffiths-Jones S."/>
            <person name="Gross S."/>
            <person name="Guigo R."/>
            <person name="Gustafson E.A."/>
            <person name="Haerty W."/>
            <person name="Hahn M.W."/>
            <person name="Halligan D.L."/>
            <person name="Halpern A.L."/>
            <person name="Halter G.M."/>
            <person name="Han M.V."/>
            <person name="Heger A."/>
            <person name="Hillier L."/>
            <person name="Hinrichs A.S."/>
            <person name="Holmes I."/>
            <person name="Hoskins R.A."/>
            <person name="Hubisz M.J."/>
            <person name="Hultmark D."/>
            <person name="Huntley M.A."/>
            <person name="Jaffe D.B."/>
            <person name="Jagadeeshan S."/>
            <person name="Jeck W.R."/>
            <person name="Johnson J."/>
            <person name="Jones C.D."/>
            <person name="Jordan W.C."/>
            <person name="Karpen G.H."/>
            <person name="Kataoka E."/>
            <person name="Keightley P.D."/>
            <person name="Kheradpour P."/>
            <person name="Kirkness E.F."/>
            <person name="Koerich L.B."/>
            <person name="Kristiansen K."/>
            <person name="Kudrna D."/>
            <person name="Kulathinal R.J."/>
            <person name="Kumar S."/>
            <person name="Kwok R."/>
            <person name="Lander E."/>
            <person name="Langley C.H."/>
            <person name="Lapoint R."/>
            <person name="Lazzaro B.P."/>
            <person name="Lee S.J."/>
            <person name="Levesque L."/>
            <person name="Li R."/>
            <person name="Lin C.F."/>
            <person name="Lin M.F."/>
            <person name="Lindblad-Toh K."/>
            <person name="Llopart A."/>
            <person name="Long M."/>
            <person name="Low L."/>
            <person name="Lozovsky E."/>
            <person name="Lu J."/>
            <person name="Luo M."/>
            <person name="Machado C.A."/>
            <person name="Makalowski W."/>
            <person name="Marzo M."/>
            <person name="Matsuda M."/>
            <person name="Matzkin L."/>
            <person name="McAllister B."/>
            <person name="McBride C.S."/>
            <person name="McKernan B."/>
            <person name="McKernan K."/>
            <person name="Mendez-Lago M."/>
            <person name="Minx P."/>
            <person name="Mollenhauer M.U."/>
            <person name="Montooth K."/>
            <person name="Mount S.M."/>
            <person name="Mu X."/>
            <person name="Myers E."/>
            <person name="Negre B."/>
            <person name="Newfeld S."/>
            <person name="Nielsen R."/>
            <person name="Noor M.A."/>
            <person name="O'Grady P."/>
            <person name="Pachter L."/>
            <person name="Papaceit M."/>
            <person name="Parisi M.J."/>
            <person name="Parisi M."/>
            <person name="Parts L."/>
            <person name="Pedersen J.S."/>
            <person name="Pesole G."/>
            <person name="Phillippy A.M."/>
            <person name="Ponting C.P."/>
            <person name="Pop M."/>
            <person name="Porcelli D."/>
            <person name="Powell J.R."/>
            <person name="Prohaska S."/>
            <person name="Pruitt K."/>
            <person name="Puig M."/>
            <person name="Quesneville H."/>
            <person name="Ram K.R."/>
            <person name="Rand D."/>
            <person name="Rasmussen M.D."/>
            <person name="Reed L.K."/>
            <person name="Reenan R."/>
            <person name="Reily A."/>
            <person name="Remington K.A."/>
            <person name="Rieger T.T."/>
            <person name="Ritchie M.G."/>
            <person name="Robin C."/>
            <person name="Rogers Y.H."/>
            <person name="Rohde C."/>
            <person name="Rozas J."/>
            <person name="Rubenfield M.J."/>
            <person name="Ruiz A."/>
            <person name="Russo S."/>
            <person name="Salzberg S.L."/>
            <person name="Sanchez-Gracia A."/>
            <person name="Saranga D.J."/>
            <person name="Sato H."/>
            <person name="Schaeffer S.W."/>
            <person name="Schatz M.C."/>
            <person name="Schlenke T."/>
            <person name="Schwartz R."/>
            <person name="Segarra C."/>
            <person name="Singh R.S."/>
            <person name="Sirot L."/>
            <person name="Sirota M."/>
            <person name="Sisneros N.B."/>
            <person name="Smith C.D."/>
            <person name="Smith T.F."/>
            <person name="Spieth J."/>
            <person name="Stage D.E."/>
            <person name="Stark A."/>
            <person name="Stephan W."/>
            <person name="Strausberg R.L."/>
            <person name="Strempel S."/>
            <person name="Sturgill D."/>
            <person name="Sutton G."/>
            <person name="Sutton G.G."/>
            <person name="Tao W."/>
            <person name="Teichmann S."/>
            <person name="Tobari Y.N."/>
            <person name="Tomimura Y."/>
            <person name="Tsolas J.M."/>
            <person name="Valente V.L."/>
            <person name="Venter E."/>
            <person name="Venter J.C."/>
            <person name="Vicario S."/>
            <person name="Vieira F.G."/>
            <person name="Vilella A.J."/>
            <person name="Villasante A."/>
            <person name="Walenz B."/>
            <person name="Wang J."/>
            <person name="Wasserman M."/>
            <person name="Watts T."/>
            <person name="Wilson D."/>
            <person name="Wilson R.K."/>
            <person name="Wing R.A."/>
            <person name="Wolfner M.F."/>
            <person name="Wong A."/>
            <person name="Wong G.K."/>
            <person name="Wu C.I."/>
            <person name="Wu G."/>
            <person name="Yamamoto D."/>
            <person name="Yang H.P."/>
            <person name="Yang S.P."/>
            <person name="Yorke J.A."/>
            <person name="Yoshida K."/>
            <person name="Zdobnov E."/>
            <person name="Zhang P."/>
            <person name="Zhang Y."/>
            <person name="Zimin A.V."/>
            <person name="Baldwin J."/>
            <person name="Abdouelleil A."/>
            <person name="Abdulkadir J."/>
            <person name="Abebe A."/>
            <person name="Abera B."/>
            <person name="Abreu J."/>
            <person name="Acer S.C."/>
            <person name="Aftuck L."/>
            <person name="Alexander A."/>
            <person name="An P."/>
            <person name="Anderson E."/>
            <person name="Anderson S."/>
            <person name="Arachi H."/>
            <person name="Azer M."/>
            <person name="Bachantsang P."/>
            <person name="Barry A."/>
            <person name="Bayul T."/>
            <person name="Berlin A."/>
            <person name="Bessette D."/>
            <person name="Bloom T."/>
            <person name="Blye J."/>
            <person name="Boguslavskiy L."/>
            <person name="Bonnet C."/>
            <person name="Boukhgalter B."/>
            <person name="Bourzgui I."/>
            <person name="Brown A."/>
            <person name="Cahill P."/>
            <person name="Channer S."/>
            <person name="Cheshatsang Y."/>
            <person name="Chuda L."/>
            <person name="Citroen M."/>
            <person name="Collymore A."/>
            <person name="Cooke P."/>
            <person name="Costello M."/>
            <person name="D'Aco K."/>
            <person name="Daza R."/>
            <person name="De Haan G."/>
            <person name="DeGray S."/>
            <person name="DeMaso C."/>
            <person name="Dhargay N."/>
            <person name="Dooley K."/>
            <person name="Dooley E."/>
            <person name="Doricent M."/>
            <person name="Dorje P."/>
            <person name="Dorjee K."/>
            <person name="Dupes A."/>
            <person name="Elong R."/>
            <person name="Falk J."/>
            <person name="Farina A."/>
            <person name="Faro S."/>
            <person name="Ferguson D."/>
            <person name="Fisher S."/>
            <person name="Foley C.D."/>
            <person name="Franke A."/>
            <person name="Friedrich D."/>
            <person name="Gadbois L."/>
            <person name="Gearin G."/>
            <person name="Gearin C.R."/>
            <person name="Giannoukos G."/>
            <person name="Goode T."/>
            <person name="Graham J."/>
            <person name="Grandbois E."/>
            <person name="Grewal S."/>
            <person name="Gyaltsen K."/>
            <person name="Hafez N."/>
            <person name="Hagos B."/>
            <person name="Hall J."/>
            <person name="Henson C."/>
            <person name="Hollinger A."/>
            <person name="Honan T."/>
            <person name="Huard M.D."/>
            <person name="Hughes L."/>
            <person name="Hurhula B."/>
            <person name="Husby M.E."/>
            <person name="Kamat A."/>
            <person name="Kanga B."/>
            <person name="Kashin S."/>
            <person name="Khazanovich D."/>
            <person name="Kisner P."/>
            <person name="Lance K."/>
            <person name="Lara M."/>
            <person name="Lee W."/>
            <person name="Lennon N."/>
            <person name="Letendre F."/>
            <person name="LeVine R."/>
            <person name="Lipovsky A."/>
            <person name="Liu X."/>
            <person name="Liu J."/>
            <person name="Liu S."/>
            <person name="Lokyitsang T."/>
            <person name="Lokyitsang Y."/>
            <person name="Lubonja R."/>
            <person name="Lui A."/>
            <person name="MacDonald P."/>
            <person name="Magnisalis V."/>
            <person name="Maru K."/>
            <person name="Matthews C."/>
            <person name="McCusker W."/>
            <person name="McDonough S."/>
            <person name="Mehta T."/>
            <person name="Meldrim J."/>
            <person name="Meneus L."/>
            <person name="Mihai O."/>
            <person name="Mihalev A."/>
            <person name="Mihova T."/>
            <person name="Mittelman R."/>
            <person name="Mlenga V."/>
            <person name="Montmayeur A."/>
            <person name="Mulrain L."/>
            <person name="Navidi A."/>
            <person name="Naylor J."/>
            <person name="Negash T."/>
            <person name="Nguyen T."/>
            <person name="Nguyen N."/>
            <person name="Nicol R."/>
            <person name="Norbu C."/>
            <person name="Norbu N."/>
            <person name="Novod N."/>
            <person name="O'Neill B."/>
            <person name="Osman S."/>
            <person name="Markiewicz E."/>
            <person name="Oyono O.L."/>
            <person name="Patti C."/>
            <person name="Phunkhang P."/>
            <person name="Pierre F."/>
            <person name="Priest M."/>
            <person name="Raghuraman S."/>
            <person name="Rege F."/>
            <person name="Reyes R."/>
            <person name="Rise C."/>
            <person name="Rogov P."/>
            <person name="Ross K."/>
            <person name="Ryan E."/>
            <person name="Settipalli S."/>
            <person name="Shea T."/>
            <person name="Sherpa N."/>
            <person name="Shi L."/>
            <person name="Shih D."/>
            <person name="Sparrow T."/>
            <person name="Spaulding J."/>
            <person name="Stalker J."/>
            <person name="Stange-Thomann N."/>
            <person name="Stavropoulos S."/>
            <person name="Stone C."/>
            <person name="Strader C."/>
            <person name="Tesfaye S."/>
            <person name="Thomson T."/>
            <person name="Thoulutsang Y."/>
            <person name="Thoulutsang D."/>
            <person name="Topham K."/>
            <person name="Topping I."/>
            <person name="Tsamla T."/>
            <person name="Vassiliev H."/>
            <person name="Vo A."/>
            <person name="Wangchuk T."/>
            <person name="Wangdi T."/>
            <person name="Weiand M."/>
            <person name="Wilkinson J."/>
            <person name="Wilson A."/>
            <person name="Yadav S."/>
            <person name="Young G."/>
            <person name="Yu Q."/>
            <person name="Zembek L."/>
            <person name="Zhong D."/>
            <person name="Zimmer A."/>
            <person name="Zwirko Z."/>
            <person name="Jaffe D.B."/>
            <person name="Alvarez P."/>
            <person name="Brockman W."/>
            <person name="Butler J."/>
            <person name="Chin C."/>
            <person name="Gnerre S."/>
            <person name="Grabherr M."/>
            <person name="Kleber M."/>
            <person name="Mauceli E."/>
            <person name="MacCallum I."/>
        </authorList>
    </citation>
    <scope>NUCLEOTIDE SEQUENCE [LARGE SCALE GENOMIC DNA]</scope>
    <source>
        <strain evidence="3">Tai18E2 / Tucson 14021-0261.01</strain>
    </source>
</reference>
<protein>
    <submittedName>
        <fullName evidence="2">Uncharacterized protein, isoform B</fullName>
    </submittedName>
</protein>
<dbReference type="EMBL" id="CM000160">
    <property type="protein sequence ID" value="KRK03252.1"/>
    <property type="molecule type" value="Genomic_DNA"/>
</dbReference>
<dbReference type="KEGG" id="dya:Dyak_GE28433"/>
<feature type="compositionally biased region" description="Polar residues" evidence="1">
    <location>
        <begin position="356"/>
        <end position="367"/>
    </location>
</feature>
<accession>A0A0R1E6E1</accession>
<feature type="region of interest" description="Disordered" evidence="1">
    <location>
        <begin position="140"/>
        <end position="175"/>
    </location>
</feature>
<sequence length="376" mass="38622">MVVTTVASPLKKTGRMVPPKSCKVIDKTRSGSALLSTDKRKGPMSVGIKRSAAGALTSLSGPIAAGPVGLGLVTGMDRNGFPQHNAAAKAQAPATRPAAPIPPPRTYRRAGTAAAAASAGGAASAAAQLAAKGPGAPVVGLGSHTGSSNVTQPSLVSKKSSLVSRKVGGGKDTDSSIKRRVKFSANVHTFPSLTNTKKSTRIGELQLKKKVKKLKRIRSRREGGSGETASEFLNSSGIAPNNLDIYKHGAIVDVESVKAPEPPRVLRLNVVGKSSPATGKSALITALRRKAKRTAAQEEKSIESVTTTGSRTGKPRTKTIRKSAGTNAKALLASSSHLVDSSAGVTGRKKPAAAATGSQRSSLIQKQNGRRVYGKV</sequence>
<evidence type="ECO:0000256" key="1">
    <source>
        <dbReference type="SAM" id="MobiDB-lite"/>
    </source>
</evidence>
<keyword evidence="3" id="KW-1185">Reference proteome</keyword>